<gene>
    <name evidence="1" type="ORF">CFC21_049729</name>
</gene>
<protein>
    <submittedName>
        <fullName evidence="1">Uncharacterized protein</fullName>
    </submittedName>
</protein>
<reference evidence="1" key="1">
    <citation type="journal article" date="2017" name="Gigascience">
        <title>The first near-complete assembly of the hexaploid bread wheat genome, Triticum aestivum.</title>
        <authorList>
            <person name="Zimin A.V."/>
            <person name="Puiu D."/>
            <person name="Hall R."/>
            <person name="Kingan S."/>
            <person name="Clavijo B.J."/>
            <person name="Salzberg S.L."/>
        </authorList>
    </citation>
    <scope>NUCLEOTIDE SEQUENCE</scope>
    <source>
        <tissue evidence="1">Leaf</tissue>
    </source>
</reference>
<comment type="caution">
    <text evidence="1">The sequence shown here is derived from an EMBL/GenBank/DDBJ whole genome shotgun (WGS) entry which is preliminary data.</text>
</comment>
<sequence length="12" mass="1374">PNLGPTLYRKTN</sequence>
<name>A0A9R1G4D5_WHEAT</name>
<reference evidence="1" key="2">
    <citation type="submission" date="2020-03" db="EMBL/GenBank/DDBJ databases">
        <title>The second near-complete assembly of the hexaploid bread wheat (Triticum aestivum) genome.</title>
        <authorList>
            <person name="Zimin A.V."/>
            <person name="Puiu D."/>
            <person name="Shumante A."/>
            <person name="Alonge M."/>
            <person name="Salzberg S.L."/>
        </authorList>
    </citation>
    <scope>NUCLEOTIDE SEQUENCE</scope>
    <source>
        <tissue evidence="1">Leaf</tissue>
    </source>
</reference>
<proteinExistence type="predicted"/>
<dbReference type="EMBL" id="CM022219">
    <property type="protein sequence ID" value="KAF7039782.1"/>
    <property type="molecule type" value="Genomic_DNA"/>
</dbReference>
<accession>A0A9R1G4D5</accession>
<feature type="non-terminal residue" evidence="1">
    <location>
        <position position="12"/>
    </location>
</feature>
<feature type="non-terminal residue" evidence="1">
    <location>
        <position position="1"/>
    </location>
</feature>
<dbReference type="Proteomes" id="UP000815260">
    <property type="component" value="Chromosome 3D"/>
</dbReference>
<organism evidence="1">
    <name type="scientific">Triticum aestivum</name>
    <name type="common">Wheat</name>
    <dbReference type="NCBI Taxonomy" id="4565"/>
    <lineage>
        <taxon>Eukaryota</taxon>
        <taxon>Viridiplantae</taxon>
        <taxon>Streptophyta</taxon>
        <taxon>Embryophyta</taxon>
        <taxon>Tracheophyta</taxon>
        <taxon>Spermatophyta</taxon>
        <taxon>Magnoliopsida</taxon>
        <taxon>Liliopsida</taxon>
        <taxon>Poales</taxon>
        <taxon>Poaceae</taxon>
        <taxon>BOP clade</taxon>
        <taxon>Pooideae</taxon>
        <taxon>Triticodae</taxon>
        <taxon>Triticeae</taxon>
        <taxon>Triticinae</taxon>
        <taxon>Triticum</taxon>
    </lineage>
</organism>
<evidence type="ECO:0000313" key="1">
    <source>
        <dbReference type="EMBL" id="KAF7039782.1"/>
    </source>
</evidence>